<dbReference type="InterPro" id="IPR036420">
    <property type="entry name" value="BRCT_dom_sf"/>
</dbReference>
<dbReference type="Proteomes" id="UP000230750">
    <property type="component" value="Unassembled WGS sequence"/>
</dbReference>
<dbReference type="InterPro" id="IPR022047">
    <property type="entry name" value="Microcephalin-like"/>
</dbReference>
<sequence>MSKLKKGRGRMLEVRTKVAPGNKTRKPTIVLTSMHRSDQDVMVSVVRNLGGYKSHRHRRSYDHSSSPGTREDLECTMAIANGCWLLSKEWVLNSLESGYWLPEEPFEVHSAFPAAKISRELKSQSETDGCHLKLFSEFEGFFVSESSSPPKEKLVDLLQLCGGAICNSPQQADLCIGECARPADVHAVQERWVLGNEAGRNDIL</sequence>
<dbReference type="PANTHER" id="PTHR14625:SF3">
    <property type="entry name" value="MICROCEPHALIN"/>
    <property type="match status" value="1"/>
</dbReference>
<organism evidence="2 3">
    <name type="scientific">Stichopus japonicus</name>
    <name type="common">Sea cucumber</name>
    <dbReference type="NCBI Taxonomy" id="307972"/>
    <lineage>
        <taxon>Eukaryota</taxon>
        <taxon>Metazoa</taxon>
        <taxon>Echinodermata</taxon>
        <taxon>Eleutherozoa</taxon>
        <taxon>Echinozoa</taxon>
        <taxon>Holothuroidea</taxon>
        <taxon>Aspidochirotacea</taxon>
        <taxon>Aspidochirotida</taxon>
        <taxon>Stichopodidae</taxon>
        <taxon>Apostichopus</taxon>
    </lineage>
</organism>
<feature type="domain" description="BRCT" evidence="1">
    <location>
        <begin position="28"/>
        <end position="108"/>
    </location>
</feature>
<dbReference type="EMBL" id="MRZV01001185">
    <property type="protein sequence ID" value="PIK39930.1"/>
    <property type="molecule type" value="Genomic_DNA"/>
</dbReference>
<dbReference type="InterPro" id="IPR001357">
    <property type="entry name" value="BRCT_dom"/>
</dbReference>
<dbReference type="PANTHER" id="PTHR14625">
    <property type="entry name" value="MICROCEPHALIN"/>
    <property type="match status" value="1"/>
</dbReference>
<gene>
    <name evidence="2" type="ORF">BSL78_23220</name>
</gene>
<evidence type="ECO:0000313" key="2">
    <source>
        <dbReference type="EMBL" id="PIK39930.1"/>
    </source>
</evidence>
<evidence type="ECO:0000259" key="1">
    <source>
        <dbReference type="PROSITE" id="PS50172"/>
    </source>
</evidence>
<name>A0A2G8JW26_STIJA</name>
<reference evidence="2 3" key="1">
    <citation type="journal article" date="2017" name="PLoS Biol.">
        <title>The sea cucumber genome provides insights into morphological evolution and visceral regeneration.</title>
        <authorList>
            <person name="Zhang X."/>
            <person name="Sun L."/>
            <person name="Yuan J."/>
            <person name="Sun Y."/>
            <person name="Gao Y."/>
            <person name="Zhang L."/>
            <person name="Li S."/>
            <person name="Dai H."/>
            <person name="Hamel J.F."/>
            <person name="Liu C."/>
            <person name="Yu Y."/>
            <person name="Liu S."/>
            <person name="Lin W."/>
            <person name="Guo K."/>
            <person name="Jin S."/>
            <person name="Xu P."/>
            <person name="Storey K.B."/>
            <person name="Huan P."/>
            <person name="Zhang T."/>
            <person name="Zhou Y."/>
            <person name="Zhang J."/>
            <person name="Lin C."/>
            <person name="Li X."/>
            <person name="Xing L."/>
            <person name="Huo D."/>
            <person name="Sun M."/>
            <person name="Wang L."/>
            <person name="Mercier A."/>
            <person name="Li F."/>
            <person name="Yang H."/>
            <person name="Xiang J."/>
        </authorList>
    </citation>
    <scope>NUCLEOTIDE SEQUENCE [LARGE SCALE GENOMIC DNA]</scope>
    <source>
        <strain evidence="2">Shaxun</strain>
        <tissue evidence="2">Muscle</tissue>
    </source>
</reference>
<protein>
    <recommendedName>
        <fullName evidence="1">BRCT domain-containing protein</fullName>
    </recommendedName>
</protein>
<dbReference type="Gene3D" id="3.40.50.10190">
    <property type="entry name" value="BRCT domain"/>
    <property type="match status" value="2"/>
</dbReference>
<dbReference type="PROSITE" id="PS50172">
    <property type="entry name" value="BRCT"/>
    <property type="match status" value="1"/>
</dbReference>
<dbReference type="CDD" id="cd17751">
    <property type="entry name" value="BRCT_microcephalin_rpt3"/>
    <property type="match status" value="1"/>
</dbReference>
<proteinExistence type="predicted"/>
<dbReference type="STRING" id="307972.A0A2G8JW26"/>
<dbReference type="SUPFAM" id="SSF52113">
    <property type="entry name" value="BRCT domain"/>
    <property type="match status" value="2"/>
</dbReference>
<evidence type="ECO:0000313" key="3">
    <source>
        <dbReference type="Proteomes" id="UP000230750"/>
    </source>
</evidence>
<accession>A0A2G8JW26</accession>
<keyword evidence="3" id="KW-1185">Reference proteome</keyword>
<dbReference type="AlphaFoldDB" id="A0A2G8JW26"/>
<dbReference type="OrthoDB" id="2384350at2759"/>
<dbReference type="GO" id="GO:0000278">
    <property type="term" value="P:mitotic cell cycle"/>
    <property type="evidence" value="ECO:0007669"/>
    <property type="project" value="TreeGrafter"/>
</dbReference>
<comment type="caution">
    <text evidence="2">The sequence shown here is derived from an EMBL/GenBank/DDBJ whole genome shotgun (WGS) entry which is preliminary data.</text>
</comment>